<dbReference type="AlphaFoldDB" id="A0A6B0SS29"/>
<feature type="transmembrane region" description="Helical" evidence="1">
    <location>
        <begin position="143"/>
        <end position="161"/>
    </location>
</feature>
<accession>A0A6B0SS29</accession>
<name>A0A6B0SS29_9EURY</name>
<comment type="caution">
    <text evidence="2">The sequence shown here is derived from an EMBL/GenBank/DDBJ whole genome shotgun (WGS) entry which is preliminary data.</text>
</comment>
<evidence type="ECO:0000313" key="2">
    <source>
        <dbReference type="EMBL" id="MXR22383.1"/>
    </source>
</evidence>
<sequence>PAPDTVVGRVAVSAFYLVALLVGFGVFLGIYRVAAERSRKRVQSFLAPSVIERWFAPALLPIAAGYHVAHFLGYFLTLSPALAAVLAHPLGGVGAVQVAVLPSWFGTLQLAFVVGGHLLAVWIAHALAMDVFPGVLRPIRSQYPFVVVMMVYTMTSAWVVGQPTVTPAFL</sequence>
<gene>
    <name evidence="2" type="ORF">GRX66_18000</name>
</gene>
<evidence type="ECO:0000256" key="1">
    <source>
        <dbReference type="SAM" id="Phobius"/>
    </source>
</evidence>
<proteinExistence type="predicted"/>
<keyword evidence="3" id="KW-1185">Reference proteome</keyword>
<feature type="non-terminal residue" evidence="2">
    <location>
        <position position="1"/>
    </location>
</feature>
<keyword evidence="1" id="KW-1133">Transmembrane helix</keyword>
<organism evidence="2 3">
    <name type="scientific">Halobacterium bonnevillei</name>
    <dbReference type="NCBI Taxonomy" id="2692200"/>
    <lineage>
        <taxon>Archaea</taxon>
        <taxon>Methanobacteriati</taxon>
        <taxon>Methanobacteriota</taxon>
        <taxon>Stenosarchaea group</taxon>
        <taxon>Halobacteria</taxon>
        <taxon>Halobacteriales</taxon>
        <taxon>Halobacteriaceae</taxon>
        <taxon>Halobacterium</taxon>
    </lineage>
</organism>
<keyword evidence="1" id="KW-0812">Transmembrane</keyword>
<evidence type="ECO:0000313" key="3">
    <source>
        <dbReference type="Proteomes" id="UP000471521"/>
    </source>
</evidence>
<feature type="transmembrane region" description="Helical" evidence="1">
    <location>
        <begin position="14"/>
        <end position="34"/>
    </location>
</feature>
<dbReference type="EMBL" id="WUUU01000263">
    <property type="protein sequence ID" value="MXR22383.1"/>
    <property type="molecule type" value="Genomic_DNA"/>
</dbReference>
<protein>
    <submittedName>
        <fullName evidence="2">Uncharacterized protein</fullName>
    </submittedName>
</protein>
<dbReference type="Proteomes" id="UP000471521">
    <property type="component" value="Unassembled WGS sequence"/>
</dbReference>
<reference evidence="2 3" key="1">
    <citation type="submission" date="2019-12" db="EMBL/GenBank/DDBJ databases">
        <title>Isolation and characterization of three novel carbon monoxide-oxidizing members of Halobacteria from salione crusts and soils.</title>
        <authorList>
            <person name="Myers M.R."/>
            <person name="King G.M."/>
        </authorList>
    </citation>
    <scope>NUCLEOTIDE SEQUENCE [LARGE SCALE GENOMIC DNA]</scope>
    <source>
        <strain evidence="2 3">PCN9</strain>
    </source>
</reference>
<keyword evidence="1" id="KW-0472">Membrane</keyword>
<feature type="transmembrane region" description="Helical" evidence="1">
    <location>
        <begin position="110"/>
        <end position="131"/>
    </location>
</feature>